<dbReference type="GO" id="GO:0005829">
    <property type="term" value="C:cytosol"/>
    <property type="evidence" value="ECO:0007669"/>
    <property type="project" value="TreeGrafter"/>
</dbReference>
<dbReference type="OrthoDB" id="5987680at2759"/>
<dbReference type="GO" id="GO:0005634">
    <property type="term" value="C:nucleus"/>
    <property type="evidence" value="ECO:0007669"/>
    <property type="project" value="UniProtKB-SubCell"/>
</dbReference>
<organism evidence="5 6">
    <name type="scientific">Ramazzottius varieornatus</name>
    <name type="common">Water bear</name>
    <name type="synonym">Tardigrade</name>
    <dbReference type="NCBI Taxonomy" id="947166"/>
    <lineage>
        <taxon>Eukaryota</taxon>
        <taxon>Metazoa</taxon>
        <taxon>Ecdysozoa</taxon>
        <taxon>Tardigrada</taxon>
        <taxon>Eutardigrada</taxon>
        <taxon>Parachela</taxon>
        <taxon>Hypsibioidea</taxon>
        <taxon>Ramazzottiidae</taxon>
        <taxon>Ramazzottius</taxon>
    </lineage>
</organism>
<keyword evidence="6" id="KW-1185">Reference proteome</keyword>
<evidence type="ECO:0000259" key="4">
    <source>
        <dbReference type="Pfam" id="PF08652"/>
    </source>
</evidence>
<sequence length="441" mass="49604">MDAVEPLRRVDALPSGPLIYSNRSRGRGGRGDRGGFSNRGRGGAAGHSSDNTSEFPLHPRSRFGKAVGITRVDLTVREVGFYSMHGDISDESTLELRNDKSFLRPLTLKCATSGETPVPGGSWNLDQGFSQKTTDERVRFRSGIPVLMKWLKDNAEDPRIQALREQVDFVSTNGILGDLMKVAYQKDSGYSDGWIFAAAKVKDKIIISHIARENLDSIFNRKVAPARTDDHSAFWGRRFEVYMTQQRKDEYGDRRDAAEFEEVGAPRYRSVVHAKLRDLNLLLEAGVDGADPFSQEGYPQKYVDFTIMPTYFLPNPRKFYQERMFRWWVSNVLAGTGSVRVGLHETGVVSTIRAYKIADIPQHVREKSEENGMAYWDPNVCLGFLYALLKYVRTKVVKDYNSAVYEFSCAKDGDGFVSKEIPTQEAAGHTYLTDDISSFLG</sequence>
<dbReference type="EC" id="3.6.1.-" evidence="2"/>
<evidence type="ECO:0000256" key="3">
    <source>
        <dbReference type="SAM" id="MobiDB-lite"/>
    </source>
</evidence>
<evidence type="ECO:0000313" key="5">
    <source>
        <dbReference type="EMBL" id="GAU93927.1"/>
    </source>
</evidence>
<accession>A0A1D1V2V9</accession>
<evidence type="ECO:0000256" key="1">
    <source>
        <dbReference type="ARBA" id="ARBA00006562"/>
    </source>
</evidence>
<evidence type="ECO:0000256" key="2">
    <source>
        <dbReference type="RuleBase" id="RU367113"/>
    </source>
</evidence>
<comment type="similarity">
    <text evidence="1 2">Belongs to the DXO/Dom3Z family.</text>
</comment>
<dbReference type="GO" id="GO:0000956">
    <property type="term" value="P:nuclear-transcribed mRNA catabolic process"/>
    <property type="evidence" value="ECO:0007669"/>
    <property type="project" value="TreeGrafter"/>
</dbReference>
<feature type="domain" description="RAI1-like" evidence="4">
    <location>
        <begin position="94"/>
        <end position="416"/>
    </location>
</feature>
<dbReference type="GO" id="GO:0110155">
    <property type="term" value="P:NAD-cap decapping"/>
    <property type="evidence" value="ECO:0007669"/>
    <property type="project" value="TreeGrafter"/>
</dbReference>
<keyword evidence="2" id="KW-0479">Metal-binding</keyword>
<dbReference type="STRING" id="947166.A0A1D1V2V9"/>
<dbReference type="GO" id="GO:0046872">
    <property type="term" value="F:metal ion binding"/>
    <property type="evidence" value="ECO:0007669"/>
    <property type="project" value="UniProtKB-KW"/>
</dbReference>
<dbReference type="GO" id="GO:0000166">
    <property type="term" value="F:nucleotide binding"/>
    <property type="evidence" value="ECO:0007669"/>
    <property type="project" value="UniProtKB-KW"/>
</dbReference>
<dbReference type="GO" id="GO:0034353">
    <property type="term" value="F:mRNA 5'-diphosphatase activity"/>
    <property type="evidence" value="ECO:0007669"/>
    <property type="project" value="TreeGrafter"/>
</dbReference>
<dbReference type="InterPro" id="IPR013961">
    <property type="entry name" value="RAI1"/>
</dbReference>
<dbReference type="AlphaFoldDB" id="A0A1D1V2V9"/>
<dbReference type="InterPro" id="IPR039039">
    <property type="entry name" value="RAI1-like_fam"/>
</dbReference>
<feature type="region of interest" description="Disordered" evidence="3">
    <location>
        <begin position="15"/>
        <end position="60"/>
    </location>
</feature>
<comment type="subcellular location">
    <subcellularLocation>
        <location evidence="2">Nucleus</location>
    </subcellularLocation>
</comment>
<keyword evidence="2" id="KW-0694">RNA-binding</keyword>
<comment type="caution">
    <text evidence="5">The sequence shown here is derived from an EMBL/GenBank/DDBJ whole genome shotgun (WGS) entry which is preliminary data.</text>
</comment>
<keyword evidence="2" id="KW-0540">Nuclease</keyword>
<dbReference type="PANTHER" id="PTHR12395:SF9">
    <property type="entry name" value="DECAPPING AND EXORIBONUCLEASE PROTEIN"/>
    <property type="match status" value="1"/>
</dbReference>
<dbReference type="EMBL" id="BDGG01000002">
    <property type="protein sequence ID" value="GAU93927.1"/>
    <property type="molecule type" value="Genomic_DNA"/>
</dbReference>
<dbReference type="Pfam" id="PF08652">
    <property type="entry name" value="RAI1"/>
    <property type="match status" value="1"/>
</dbReference>
<proteinExistence type="inferred from homology"/>
<name>A0A1D1V2V9_RAMVA</name>
<gene>
    <name evidence="5" type="primary">RvY_05787-1</name>
    <name evidence="5" type="synonym">RvY_05787.1</name>
    <name evidence="5" type="ORF">RvY_05787</name>
</gene>
<comment type="cofactor">
    <cofactor evidence="2">
        <name>a divalent metal cation</name>
        <dbReference type="ChEBI" id="CHEBI:60240"/>
    </cofactor>
</comment>
<dbReference type="GO" id="GO:0004518">
    <property type="term" value="F:nuclease activity"/>
    <property type="evidence" value="ECO:0007669"/>
    <property type="project" value="UniProtKB-KW"/>
</dbReference>
<keyword evidence="2" id="KW-0378">Hydrolase</keyword>
<comment type="function">
    <text evidence="2">Decapping enzyme for NAD-capped RNAs: specifically hydrolyzes the nicotinamide adenine dinucleotide (NAD) cap from a subset of RNAs by removing the entire NAD moiety from the 5'-end of an NAD-capped RNA.</text>
</comment>
<protein>
    <recommendedName>
        <fullName evidence="2">Decapping nuclease</fullName>
        <ecNumber evidence="2">3.6.1.-</ecNumber>
    </recommendedName>
</protein>
<reference evidence="5 6" key="1">
    <citation type="journal article" date="2016" name="Nat. Commun.">
        <title>Extremotolerant tardigrade genome and improved radiotolerance of human cultured cells by tardigrade-unique protein.</title>
        <authorList>
            <person name="Hashimoto T."/>
            <person name="Horikawa D.D."/>
            <person name="Saito Y."/>
            <person name="Kuwahara H."/>
            <person name="Kozuka-Hata H."/>
            <person name="Shin-I T."/>
            <person name="Minakuchi Y."/>
            <person name="Ohishi K."/>
            <person name="Motoyama A."/>
            <person name="Aizu T."/>
            <person name="Enomoto A."/>
            <person name="Kondo K."/>
            <person name="Tanaka S."/>
            <person name="Hara Y."/>
            <person name="Koshikawa S."/>
            <person name="Sagara H."/>
            <person name="Miura T."/>
            <person name="Yokobori S."/>
            <person name="Miyagawa K."/>
            <person name="Suzuki Y."/>
            <person name="Kubo T."/>
            <person name="Oyama M."/>
            <person name="Kohara Y."/>
            <person name="Fujiyama A."/>
            <person name="Arakawa K."/>
            <person name="Katayama T."/>
            <person name="Toyoda A."/>
            <person name="Kunieda T."/>
        </authorList>
    </citation>
    <scope>NUCLEOTIDE SEQUENCE [LARGE SCALE GENOMIC DNA]</scope>
    <source>
        <strain evidence="5 6">YOKOZUNA-1</strain>
    </source>
</reference>
<evidence type="ECO:0000313" key="6">
    <source>
        <dbReference type="Proteomes" id="UP000186922"/>
    </source>
</evidence>
<keyword evidence="2" id="KW-0539">Nucleus</keyword>
<dbReference type="Proteomes" id="UP000186922">
    <property type="component" value="Unassembled WGS sequence"/>
</dbReference>
<keyword evidence="2" id="KW-0547">Nucleotide-binding</keyword>
<dbReference type="GO" id="GO:0003723">
    <property type="term" value="F:RNA binding"/>
    <property type="evidence" value="ECO:0007669"/>
    <property type="project" value="UniProtKB-KW"/>
</dbReference>
<dbReference type="PANTHER" id="PTHR12395">
    <property type="entry name" value="DOM-3 RELATED"/>
    <property type="match status" value="1"/>
</dbReference>